<dbReference type="InterPro" id="IPR009051">
    <property type="entry name" value="Helical_ferredxn"/>
</dbReference>
<dbReference type="SUPFAM" id="SSF46548">
    <property type="entry name" value="alpha-helical ferredoxin"/>
    <property type="match status" value="1"/>
</dbReference>
<name>A0A133NCK4_CLOPF</name>
<proteinExistence type="predicted"/>
<sequence>MERLKELQLEANRCLGCKNARCSNKCPINTPIPQVIELFKDGKVEEAGEILFENNPLSLVCSIVCPHERQCYGNCIRGIKGDSVNFYEIERYISGKYLENFSLKLDKKLDSKVAIVGGGPAGISVAFNLALKGYDVTIFEKNQKLGGVLRYGIPNFRLDKSIIDLIEEKLIQLGVKIRNNISVLDNIKLEDLFRDGYDAVFLGIGLEEAKAIKMKGETRHNVHYAIDYLKSPDSIDLGNNVGIIGAGNVAMDAARTVRKTGANTTVYYRRDFSDMTAVLAEINDAREEGVQFKVFESPVEIVDEGLITISTKKVEDNESKIVNIEGSEKLNKLDSIIIAVSQQAKEYSQEGLDFNQWRLLEVDENGQTSMEGVFAAGDIVSGAKTVVEAVNNSKIVAENIHKYINNKQNNVHRA</sequence>
<evidence type="ECO:0000259" key="1">
    <source>
        <dbReference type="PROSITE" id="PS51379"/>
    </source>
</evidence>
<protein>
    <submittedName>
        <fullName evidence="2">Pyridine nucleotide-disulfide oxidoreductase</fullName>
    </submittedName>
</protein>
<dbReference type="SUPFAM" id="SSF51971">
    <property type="entry name" value="Nucleotide-binding domain"/>
    <property type="match status" value="1"/>
</dbReference>
<dbReference type="PRINTS" id="PR00368">
    <property type="entry name" value="FADPNR"/>
</dbReference>
<dbReference type="InterPro" id="IPR023753">
    <property type="entry name" value="FAD/NAD-binding_dom"/>
</dbReference>
<dbReference type="AlphaFoldDB" id="A0A133NCK4"/>
<dbReference type="PRINTS" id="PR00469">
    <property type="entry name" value="PNDRDTASEII"/>
</dbReference>
<dbReference type="InterPro" id="IPR028261">
    <property type="entry name" value="DPD_II"/>
</dbReference>
<accession>A0A133NCK4</accession>
<comment type="caution">
    <text evidence="2">The sequence shown here is derived from an EMBL/GenBank/DDBJ whole genome shotgun (WGS) entry which is preliminary data.</text>
</comment>
<dbReference type="Pfam" id="PF14691">
    <property type="entry name" value="Fer4_20"/>
    <property type="match status" value="1"/>
</dbReference>
<dbReference type="PROSITE" id="PS51379">
    <property type="entry name" value="4FE4S_FER_2"/>
    <property type="match status" value="1"/>
</dbReference>
<dbReference type="GO" id="GO:0051536">
    <property type="term" value="F:iron-sulfur cluster binding"/>
    <property type="evidence" value="ECO:0007669"/>
    <property type="project" value="InterPro"/>
</dbReference>
<dbReference type="PANTHER" id="PTHR42783:SF3">
    <property type="entry name" value="GLUTAMATE SYNTHASE [NADPH] SMALL CHAIN-RELATED"/>
    <property type="match status" value="1"/>
</dbReference>
<dbReference type="Pfam" id="PF07992">
    <property type="entry name" value="Pyr_redox_2"/>
    <property type="match status" value="1"/>
</dbReference>
<dbReference type="GO" id="GO:0016491">
    <property type="term" value="F:oxidoreductase activity"/>
    <property type="evidence" value="ECO:0007669"/>
    <property type="project" value="InterPro"/>
</dbReference>
<evidence type="ECO:0000313" key="3">
    <source>
        <dbReference type="Proteomes" id="UP000070646"/>
    </source>
</evidence>
<dbReference type="InterPro" id="IPR017896">
    <property type="entry name" value="4Fe4S_Fe-S-bd"/>
</dbReference>
<evidence type="ECO:0000313" key="2">
    <source>
        <dbReference type="EMBL" id="KXA14002.1"/>
    </source>
</evidence>
<organism evidence="2 3">
    <name type="scientific">Clostridium perfringens</name>
    <dbReference type="NCBI Taxonomy" id="1502"/>
    <lineage>
        <taxon>Bacteria</taxon>
        <taxon>Bacillati</taxon>
        <taxon>Bacillota</taxon>
        <taxon>Clostridia</taxon>
        <taxon>Eubacteriales</taxon>
        <taxon>Clostridiaceae</taxon>
        <taxon>Clostridium</taxon>
    </lineage>
</organism>
<gene>
    <name evidence="2" type="ORF">HMPREF3222_00557</name>
</gene>
<dbReference type="Proteomes" id="UP000070646">
    <property type="component" value="Unassembled WGS sequence"/>
</dbReference>
<dbReference type="Gene3D" id="1.10.1060.10">
    <property type="entry name" value="Alpha-helical ferredoxin"/>
    <property type="match status" value="1"/>
</dbReference>
<dbReference type="EMBL" id="LRPU01000023">
    <property type="protein sequence ID" value="KXA14002.1"/>
    <property type="molecule type" value="Genomic_DNA"/>
</dbReference>
<dbReference type="PATRIC" id="fig|1502.174.peg.559"/>
<reference evidence="2 3" key="1">
    <citation type="submission" date="2016-01" db="EMBL/GenBank/DDBJ databases">
        <authorList>
            <person name="Oliw E.H."/>
        </authorList>
    </citation>
    <scope>NUCLEOTIDE SEQUENCE [LARGE SCALE GENOMIC DNA]</scope>
    <source>
        <strain evidence="2 3">MJR7757A</strain>
    </source>
</reference>
<feature type="domain" description="4Fe-4S ferredoxin-type" evidence="1">
    <location>
        <begin position="5"/>
        <end position="36"/>
    </location>
</feature>
<dbReference type="PANTHER" id="PTHR42783">
    <property type="entry name" value="GLUTAMATE SYNTHASE [NADPH] SMALL CHAIN"/>
    <property type="match status" value="1"/>
</dbReference>
<dbReference type="InterPro" id="IPR036188">
    <property type="entry name" value="FAD/NAD-bd_sf"/>
</dbReference>
<dbReference type="Gene3D" id="3.50.50.60">
    <property type="entry name" value="FAD/NAD(P)-binding domain"/>
    <property type="match status" value="2"/>
</dbReference>
<dbReference type="RefSeq" id="WP_060794684.1">
    <property type="nucleotide sequence ID" value="NZ_KQ956170.1"/>
</dbReference>